<reference evidence="4" key="1">
    <citation type="submission" date="2022-11" db="EMBL/GenBank/DDBJ databases">
        <title>Hoeflea poritis sp. nov., isolated from scleractinian coral Porites lutea.</title>
        <authorList>
            <person name="Zhang G."/>
            <person name="Wei Q."/>
            <person name="Cai L."/>
        </authorList>
    </citation>
    <scope>NUCLEOTIDE SEQUENCE</scope>
    <source>
        <strain evidence="4">E7-10</strain>
    </source>
</reference>
<evidence type="ECO:0000313" key="5">
    <source>
        <dbReference type="Proteomes" id="UP001148313"/>
    </source>
</evidence>
<dbReference type="SUPFAM" id="SSF55166">
    <property type="entry name" value="Hedgehog/DD-peptidase"/>
    <property type="match status" value="1"/>
</dbReference>
<keyword evidence="5" id="KW-1185">Reference proteome</keyword>
<proteinExistence type="predicted"/>
<protein>
    <submittedName>
        <fullName evidence="4">Peptidoglycan-binding protein</fullName>
    </submittedName>
</protein>
<dbReference type="InterPro" id="IPR009045">
    <property type="entry name" value="Zn_M74/Hedgehog-like"/>
</dbReference>
<dbReference type="Pfam" id="PF13539">
    <property type="entry name" value="Peptidase_M15_4"/>
    <property type="match status" value="1"/>
</dbReference>
<dbReference type="InterPro" id="IPR036366">
    <property type="entry name" value="PGBDSf"/>
</dbReference>
<comment type="caution">
    <text evidence="4">The sequence shown here is derived from an EMBL/GenBank/DDBJ whole genome shotgun (WGS) entry which is preliminary data.</text>
</comment>
<evidence type="ECO:0000259" key="2">
    <source>
        <dbReference type="Pfam" id="PF01471"/>
    </source>
</evidence>
<feature type="region of interest" description="Disordered" evidence="1">
    <location>
        <begin position="73"/>
        <end position="95"/>
    </location>
</feature>
<dbReference type="Gene3D" id="1.10.101.10">
    <property type="entry name" value="PGBD-like superfamily/PGBD"/>
    <property type="match status" value="1"/>
</dbReference>
<name>A0ABT4VMM4_9HYPH</name>
<dbReference type="Pfam" id="PF01471">
    <property type="entry name" value="PG_binding_1"/>
    <property type="match status" value="1"/>
</dbReference>
<evidence type="ECO:0000256" key="1">
    <source>
        <dbReference type="SAM" id="MobiDB-lite"/>
    </source>
</evidence>
<gene>
    <name evidence="4" type="ORF">OOZ53_11475</name>
</gene>
<dbReference type="InterPro" id="IPR039561">
    <property type="entry name" value="Peptidase_M15C"/>
</dbReference>
<dbReference type="RefSeq" id="WP_271089681.1">
    <property type="nucleotide sequence ID" value="NZ_JAPJZH010000006.1"/>
</dbReference>
<dbReference type="InterPro" id="IPR036365">
    <property type="entry name" value="PGBD-like_sf"/>
</dbReference>
<dbReference type="Proteomes" id="UP001148313">
    <property type="component" value="Unassembled WGS sequence"/>
</dbReference>
<dbReference type="InterPro" id="IPR002477">
    <property type="entry name" value="Peptidoglycan-bd-like"/>
</dbReference>
<dbReference type="EMBL" id="JAPJZH010000006">
    <property type="protein sequence ID" value="MDA4845972.1"/>
    <property type="molecule type" value="Genomic_DNA"/>
</dbReference>
<feature type="domain" description="Peptidoglycan binding-like" evidence="2">
    <location>
        <begin position="13"/>
        <end position="63"/>
    </location>
</feature>
<evidence type="ECO:0000313" key="4">
    <source>
        <dbReference type="EMBL" id="MDA4845972.1"/>
    </source>
</evidence>
<accession>A0ABT4VMM4</accession>
<feature type="domain" description="Peptidase M15C" evidence="3">
    <location>
        <begin position="179"/>
        <end position="242"/>
    </location>
</feature>
<organism evidence="4 5">
    <name type="scientific">Hoeflea poritis</name>
    <dbReference type="NCBI Taxonomy" id="2993659"/>
    <lineage>
        <taxon>Bacteria</taxon>
        <taxon>Pseudomonadati</taxon>
        <taxon>Pseudomonadota</taxon>
        <taxon>Alphaproteobacteria</taxon>
        <taxon>Hyphomicrobiales</taxon>
        <taxon>Rhizobiaceae</taxon>
        <taxon>Hoeflea</taxon>
    </lineage>
</organism>
<sequence length="246" mass="27702">MSKNSPTMSFEMWLQSRLTAHGYAPGVIDGIVGPNTIAAIKAFEKTHGLPVDGKADEVVVKALRASASAIPPIDMTKIPNRDEDPDEASPGKTTFPRQKDVLKFFGPVGQNQTRVEVPFDMVLAWDTSKRVRAMTLHLKVAESASRALEKISEVYSEDERRSLGLHLWGGSLNVRRMRGGKRYSMHSWGIAIDFDPQRNALRWGRDRARLAEDDAVPFWQAWESEGWCSLGRLRNFDWMHVQAARL</sequence>
<dbReference type="SUPFAM" id="SSF47090">
    <property type="entry name" value="PGBD-like"/>
    <property type="match status" value="1"/>
</dbReference>
<evidence type="ECO:0000259" key="3">
    <source>
        <dbReference type="Pfam" id="PF13539"/>
    </source>
</evidence>